<dbReference type="Pfam" id="PF13692">
    <property type="entry name" value="Glyco_trans_1_4"/>
    <property type="match status" value="1"/>
</dbReference>
<evidence type="ECO:0000313" key="2">
    <source>
        <dbReference type="Proteomes" id="UP000622475"/>
    </source>
</evidence>
<dbReference type="Gene3D" id="3.40.50.2000">
    <property type="entry name" value="Glycogen Phosphorylase B"/>
    <property type="match status" value="2"/>
</dbReference>
<dbReference type="PANTHER" id="PTHR12526:SF630">
    <property type="entry name" value="GLYCOSYLTRANSFERASE"/>
    <property type="match status" value="1"/>
</dbReference>
<gene>
    <name evidence="1" type="ORF">IRJ16_19740</name>
</gene>
<sequence>MAKPHKNIAIITTIFDDWGGSEELWAKSIAHLKDMGVGKVTVYKNRINFAHPQFLRLQVLGVELKQLLPDQPLIKKAIYKVGDLAGKFMSRAGLISYNADRSAEHFHDYLEQTNPALVIIAQAINFDGLHLAYQCLELKIPYMIIMQKAVDFYWPDHAARIYMKKALQGAEHCFFVSEHNKTLTEEQFGVRLPNSKVVFNPVKTNIAGPLPYPATDKGFKLACIGRLFIIDKGQDILLRIMALPKWRERDISVSIIGSGTDTDAIKEMAALLGLTNVDFIGYAEDIEKVWSEHHALVLPSRSEGLPLVITEAMAIGRVVITTRSGGSAELITHGVNGFVAEVNERSLDEAMEQAWQRREEWEHIGIEASRSIKERLPEKPEKDFASEIVHILDKQ</sequence>
<dbReference type="EMBL" id="JADFFL010000009">
    <property type="protein sequence ID" value="MBE9664124.1"/>
    <property type="molecule type" value="Genomic_DNA"/>
</dbReference>
<dbReference type="SUPFAM" id="SSF53756">
    <property type="entry name" value="UDP-Glycosyltransferase/glycogen phosphorylase"/>
    <property type="match status" value="1"/>
</dbReference>
<dbReference type="PANTHER" id="PTHR12526">
    <property type="entry name" value="GLYCOSYLTRANSFERASE"/>
    <property type="match status" value="1"/>
</dbReference>
<organism evidence="1 2">
    <name type="scientific">Mucilaginibacter myungsuensis</name>
    <dbReference type="NCBI Taxonomy" id="649104"/>
    <lineage>
        <taxon>Bacteria</taxon>
        <taxon>Pseudomonadati</taxon>
        <taxon>Bacteroidota</taxon>
        <taxon>Sphingobacteriia</taxon>
        <taxon>Sphingobacteriales</taxon>
        <taxon>Sphingobacteriaceae</taxon>
        <taxon>Mucilaginibacter</taxon>
    </lineage>
</organism>
<dbReference type="AlphaFoldDB" id="A0A929L439"/>
<name>A0A929L439_9SPHI</name>
<comment type="caution">
    <text evidence="1">The sequence shown here is derived from an EMBL/GenBank/DDBJ whole genome shotgun (WGS) entry which is preliminary data.</text>
</comment>
<evidence type="ECO:0000313" key="1">
    <source>
        <dbReference type="EMBL" id="MBE9664124.1"/>
    </source>
</evidence>
<dbReference type="Proteomes" id="UP000622475">
    <property type="component" value="Unassembled WGS sequence"/>
</dbReference>
<proteinExistence type="predicted"/>
<protein>
    <submittedName>
        <fullName evidence="1">Glycosyltransferase</fullName>
    </submittedName>
</protein>
<keyword evidence="2" id="KW-1185">Reference proteome</keyword>
<reference evidence="1" key="1">
    <citation type="submission" date="2020-10" db="EMBL/GenBank/DDBJ databases">
        <title>Mucilaginibacter mali sp. nov., isolated from rhizosphere soil of apple orchard.</title>
        <authorList>
            <person name="Lee J.-S."/>
            <person name="Kim H.S."/>
            <person name="Kim J.-S."/>
        </authorList>
    </citation>
    <scope>NUCLEOTIDE SEQUENCE</scope>
    <source>
        <strain evidence="1">KCTC 22746</strain>
    </source>
</reference>
<accession>A0A929L439</accession>
<dbReference type="RefSeq" id="WP_194113365.1">
    <property type="nucleotide sequence ID" value="NZ_JADFFL010000009.1"/>
</dbReference>